<evidence type="ECO:0000313" key="2">
    <source>
        <dbReference type="Proteomes" id="UP000198157"/>
    </source>
</evidence>
<dbReference type="EMBL" id="NIVS01000032">
    <property type="protein sequence ID" value="OWQ52298.1"/>
    <property type="molecule type" value="Genomic_DNA"/>
</dbReference>
<dbReference type="Proteomes" id="UP000198157">
    <property type="component" value="Unassembled WGS sequence"/>
</dbReference>
<evidence type="ECO:0008006" key="3">
    <source>
        <dbReference type="Google" id="ProtNLM"/>
    </source>
</evidence>
<name>A0A246HKP5_STEMA</name>
<comment type="caution">
    <text evidence="1">The sequence shown here is derived from an EMBL/GenBank/DDBJ whole genome shotgun (WGS) entry which is preliminary data.</text>
</comment>
<protein>
    <recommendedName>
        <fullName evidence="3">DUF3348 domain-containing protein</fullName>
    </recommendedName>
</protein>
<gene>
    <name evidence="1" type="ORF">CEE60_13335</name>
</gene>
<organism evidence="1 2">
    <name type="scientific">Stenotrophomonas maltophilia</name>
    <name type="common">Pseudomonas maltophilia</name>
    <name type="synonym">Xanthomonas maltophilia</name>
    <dbReference type="NCBI Taxonomy" id="40324"/>
    <lineage>
        <taxon>Bacteria</taxon>
        <taxon>Pseudomonadati</taxon>
        <taxon>Pseudomonadota</taxon>
        <taxon>Gammaproteobacteria</taxon>
        <taxon>Lysobacterales</taxon>
        <taxon>Lysobacteraceae</taxon>
        <taxon>Stenotrophomonas</taxon>
        <taxon>Stenotrophomonas maltophilia group</taxon>
    </lineage>
</organism>
<accession>A0A246HKP5</accession>
<reference evidence="1 2" key="1">
    <citation type="submission" date="2017-06" db="EMBL/GenBank/DDBJ databases">
        <authorList>
            <person name="Kim H.J."/>
            <person name="Triplett B.A."/>
        </authorList>
    </citation>
    <scope>NUCLEOTIDE SEQUENCE [LARGE SCALE GENOMIC DNA]</scope>
    <source>
        <strain evidence="1 2">13146</strain>
    </source>
</reference>
<evidence type="ECO:0000313" key="1">
    <source>
        <dbReference type="EMBL" id="OWQ52298.1"/>
    </source>
</evidence>
<sequence>MAKTAQRTPVPGPAFIRLLARLAQSNLSSTGPALSDRLSEWVDWTRAVTLSKALDGRLPPAVEGPDFDADEDADCQRIRAALEATIVQEPDSSSAVRRPVDAEGAQAPAEYTAYRERYLTVQRSMLGATSRLRGRLRDMLTRTSPELARLAEVDALMEQTLSAREHSLLAKVPVLLGVHFERLRDAGSDDAWLEVFRRDMQSLLLAELDLRFQPIEGLLAALRTH</sequence>
<dbReference type="Pfam" id="PF11828">
    <property type="entry name" value="DUF3348"/>
    <property type="match status" value="1"/>
</dbReference>
<dbReference type="AlphaFoldDB" id="A0A246HKP5"/>
<proteinExistence type="predicted"/>
<dbReference type="OrthoDB" id="5949373at2"/>
<dbReference type="InterPro" id="IPR021783">
    <property type="entry name" value="DUF3348"/>
</dbReference>